<feature type="non-terminal residue" evidence="1">
    <location>
        <position position="1"/>
    </location>
</feature>
<feature type="non-terminal residue" evidence="1">
    <location>
        <position position="55"/>
    </location>
</feature>
<accession>A0A811V5N8</accession>
<organism evidence="1 2">
    <name type="scientific">Ceratitis capitata</name>
    <name type="common">Mediterranean fruit fly</name>
    <name type="synonym">Tephritis capitata</name>
    <dbReference type="NCBI Taxonomy" id="7213"/>
    <lineage>
        <taxon>Eukaryota</taxon>
        <taxon>Metazoa</taxon>
        <taxon>Ecdysozoa</taxon>
        <taxon>Arthropoda</taxon>
        <taxon>Hexapoda</taxon>
        <taxon>Insecta</taxon>
        <taxon>Pterygota</taxon>
        <taxon>Neoptera</taxon>
        <taxon>Endopterygota</taxon>
        <taxon>Diptera</taxon>
        <taxon>Brachycera</taxon>
        <taxon>Muscomorpha</taxon>
        <taxon>Tephritoidea</taxon>
        <taxon>Tephritidae</taxon>
        <taxon>Ceratitis</taxon>
        <taxon>Ceratitis</taxon>
    </lineage>
</organism>
<evidence type="ECO:0000313" key="1">
    <source>
        <dbReference type="EMBL" id="CAD7008348.1"/>
    </source>
</evidence>
<proteinExistence type="predicted"/>
<keyword evidence="2" id="KW-1185">Reference proteome</keyword>
<protein>
    <submittedName>
        <fullName evidence="1">(Mediterranean fruit fly) hypothetical protein</fullName>
    </submittedName>
</protein>
<sequence>ATVHSWHRIFQSTTTNATKRGEGTVEAQGIPHSAQRTAYWQCNAFNRFVGDAFNV</sequence>
<dbReference type="Proteomes" id="UP000606786">
    <property type="component" value="Unassembled WGS sequence"/>
</dbReference>
<reference evidence="1" key="1">
    <citation type="submission" date="2020-11" db="EMBL/GenBank/DDBJ databases">
        <authorList>
            <person name="Whitehead M."/>
        </authorList>
    </citation>
    <scope>NUCLEOTIDE SEQUENCE</scope>
    <source>
        <strain evidence="1">EGII</strain>
    </source>
</reference>
<gene>
    <name evidence="1" type="ORF">CCAP1982_LOCUS16584</name>
</gene>
<dbReference type="AlphaFoldDB" id="A0A811V5N8"/>
<name>A0A811V5N8_CERCA</name>
<comment type="caution">
    <text evidence="1">The sequence shown here is derived from an EMBL/GenBank/DDBJ whole genome shotgun (WGS) entry which is preliminary data.</text>
</comment>
<dbReference type="EMBL" id="CAJHJT010000045">
    <property type="protein sequence ID" value="CAD7008348.1"/>
    <property type="molecule type" value="Genomic_DNA"/>
</dbReference>
<evidence type="ECO:0000313" key="2">
    <source>
        <dbReference type="Proteomes" id="UP000606786"/>
    </source>
</evidence>